<accession>A0A6C0CUV5</accession>
<dbReference type="AlphaFoldDB" id="A0A6C0CUV5"/>
<protein>
    <submittedName>
        <fullName evidence="1">Uncharacterized protein</fullName>
    </submittedName>
</protein>
<dbReference type="EMBL" id="MN739481">
    <property type="protein sequence ID" value="QHT07285.1"/>
    <property type="molecule type" value="Genomic_DNA"/>
</dbReference>
<sequence length="63" mass="6705">MPNGQITRHIPGRGLVVVGFKVPDGGVNFKYVPGKGSCPIQTSQSKNSKETLVVNDCPVILII</sequence>
<name>A0A6C0CUV5_9ZZZZ</name>
<organism evidence="1">
    <name type="scientific">viral metagenome</name>
    <dbReference type="NCBI Taxonomy" id="1070528"/>
    <lineage>
        <taxon>unclassified sequences</taxon>
        <taxon>metagenomes</taxon>
        <taxon>organismal metagenomes</taxon>
    </lineage>
</organism>
<reference evidence="1" key="1">
    <citation type="journal article" date="2020" name="Nature">
        <title>Giant virus diversity and host interactions through global metagenomics.</title>
        <authorList>
            <person name="Schulz F."/>
            <person name="Roux S."/>
            <person name="Paez-Espino D."/>
            <person name="Jungbluth S."/>
            <person name="Walsh D.A."/>
            <person name="Denef V.J."/>
            <person name="McMahon K.D."/>
            <person name="Konstantinidis K.T."/>
            <person name="Eloe-Fadrosh E.A."/>
            <person name="Kyrpides N.C."/>
            <person name="Woyke T."/>
        </authorList>
    </citation>
    <scope>NUCLEOTIDE SEQUENCE</scope>
    <source>
        <strain evidence="1">GVMAG-M-3300021963-12</strain>
    </source>
</reference>
<evidence type="ECO:0000313" key="1">
    <source>
        <dbReference type="EMBL" id="QHT07285.1"/>
    </source>
</evidence>
<proteinExistence type="predicted"/>